<gene>
    <name evidence="4" type="ORF">PGLA1383_LOCUS44917</name>
</gene>
<dbReference type="GO" id="GO:0005737">
    <property type="term" value="C:cytoplasm"/>
    <property type="evidence" value="ECO:0007669"/>
    <property type="project" value="UniProtKB-SubCell"/>
</dbReference>
<dbReference type="GO" id="GO:0051082">
    <property type="term" value="F:unfolded protein binding"/>
    <property type="evidence" value="ECO:0007669"/>
    <property type="project" value="TreeGrafter"/>
</dbReference>
<evidence type="ECO:0000313" key="5">
    <source>
        <dbReference type="Proteomes" id="UP000654075"/>
    </source>
</evidence>
<dbReference type="InterPro" id="IPR008978">
    <property type="entry name" value="HSP20-like_chaperone"/>
</dbReference>
<evidence type="ECO:0000256" key="2">
    <source>
        <dbReference type="ARBA" id="ARBA00022490"/>
    </source>
</evidence>
<dbReference type="SUPFAM" id="SSF49764">
    <property type="entry name" value="HSP20-like chaperones"/>
    <property type="match status" value="1"/>
</dbReference>
<comment type="subcellular location">
    <subcellularLocation>
        <location evidence="1">Cytoplasm</location>
    </subcellularLocation>
</comment>
<evidence type="ECO:0000256" key="1">
    <source>
        <dbReference type="ARBA" id="ARBA00004496"/>
    </source>
</evidence>
<feature type="domain" description="CS" evidence="3">
    <location>
        <begin position="117"/>
        <end position="214"/>
    </location>
</feature>
<proteinExistence type="predicted"/>
<protein>
    <recommendedName>
        <fullName evidence="3">CS domain-containing protein</fullName>
    </recommendedName>
</protein>
<dbReference type="GO" id="GO:0006457">
    <property type="term" value="P:protein folding"/>
    <property type="evidence" value="ECO:0007669"/>
    <property type="project" value="TreeGrafter"/>
</dbReference>
<name>A0A813GPH8_POLGL</name>
<keyword evidence="2" id="KW-0963">Cytoplasm</keyword>
<sequence>MAFSQDDTVEQALTRCLSTFQGDEKAAVYAKLTEHVIAALRENSRTKGVEALINLQDQLHLARRMGHYVKEANMVEAITGNMRTNESFSLQSMLPLVQSEQSDDFKEMIKMMQKADLESRPYEFLNTADEEDMTVNIKVPASTQMKDVTVKLTATKIRVEVKGHEVQPCIIDGALFKPVDTSGCDHHLEGSGEKRILVLDLTKQTNGLKWPDLLTYGA</sequence>
<evidence type="ECO:0000259" key="3">
    <source>
        <dbReference type="PROSITE" id="PS51203"/>
    </source>
</evidence>
<dbReference type="InterPro" id="IPR037898">
    <property type="entry name" value="NudC_fam"/>
</dbReference>
<dbReference type="CDD" id="cd06467">
    <property type="entry name" value="p23_NUDC_like"/>
    <property type="match status" value="1"/>
</dbReference>
<accession>A0A813GPH8</accession>
<organism evidence="4 5">
    <name type="scientific">Polarella glacialis</name>
    <name type="common">Dinoflagellate</name>
    <dbReference type="NCBI Taxonomy" id="89957"/>
    <lineage>
        <taxon>Eukaryota</taxon>
        <taxon>Sar</taxon>
        <taxon>Alveolata</taxon>
        <taxon>Dinophyceae</taxon>
        <taxon>Suessiales</taxon>
        <taxon>Suessiaceae</taxon>
        <taxon>Polarella</taxon>
    </lineage>
</organism>
<keyword evidence="5" id="KW-1185">Reference proteome</keyword>
<reference evidence="4" key="1">
    <citation type="submission" date="2021-02" db="EMBL/GenBank/DDBJ databases">
        <authorList>
            <person name="Dougan E. K."/>
            <person name="Rhodes N."/>
            <person name="Thang M."/>
            <person name="Chan C."/>
        </authorList>
    </citation>
    <scope>NUCLEOTIDE SEQUENCE</scope>
</reference>
<dbReference type="InterPro" id="IPR007052">
    <property type="entry name" value="CS_dom"/>
</dbReference>
<dbReference type="PANTHER" id="PTHR12356">
    <property type="entry name" value="NUCLEAR MOVEMENT PROTEIN NUDC"/>
    <property type="match status" value="1"/>
</dbReference>
<comment type="caution">
    <text evidence="4">The sequence shown here is derived from an EMBL/GenBank/DDBJ whole genome shotgun (WGS) entry which is preliminary data.</text>
</comment>
<dbReference type="OrthoDB" id="428655at2759"/>
<dbReference type="EMBL" id="CAJNNV010029363">
    <property type="protein sequence ID" value="CAE8628257.1"/>
    <property type="molecule type" value="Genomic_DNA"/>
</dbReference>
<dbReference type="PROSITE" id="PS51203">
    <property type="entry name" value="CS"/>
    <property type="match status" value="1"/>
</dbReference>
<dbReference type="AlphaFoldDB" id="A0A813GPH8"/>
<dbReference type="PANTHER" id="PTHR12356:SF3">
    <property type="entry name" value="NUCLEAR MIGRATION PROTEIN NUDC"/>
    <property type="match status" value="1"/>
</dbReference>
<dbReference type="Pfam" id="PF04969">
    <property type="entry name" value="CS"/>
    <property type="match status" value="1"/>
</dbReference>
<dbReference type="Gene3D" id="2.60.40.790">
    <property type="match status" value="1"/>
</dbReference>
<dbReference type="Proteomes" id="UP000654075">
    <property type="component" value="Unassembled WGS sequence"/>
</dbReference>
<evidence type="ECO:0000313" key="4">
    <source>
        <dbReference type="EMBL" id="CAE8628257.1"/>
    </source>
</evidence>